<feature type="transmembrane region" description="Helical" evidence="1">
    <location>
        <begin position="189"/>
        <end position="208"/>
    </location>
</feature>
<dbReference type="Pfam" id="PF00563">
    <property type="entry name" value="EAL"/>
    <property type="match status" value="1"/>
</dbReference>
<dbReference type="InterPro" id="IPR035919">
    <property type="entry name" value="EAL_sf"/>
</dbReference>
<dbReference type="PANTHER" id="PTHR44757">
    <property type="entry name" value="DIGUANYLATE CYCLASE DGCP"/>
    <property type="match status" value="1"/>
</dbReference>
<keyword evidence="1" id="KW-1133">Transmembrane helix</keyword>
<dbReference type="SUPFAM" id="SSF55073">
    <property type="entry name" value="Nucleotide cyclase"/>
    <property type="match status" value="1"/>
</dbReference>
<dbReference type="SUPFAM" id="SSF141868">
    <property type="entry name" value="EAL domain-like"/>
    <property type="match status" value="1"/>
</dbReference>
<dbReference type="PROSITE" id="PS50887">
    <property type="entry name" value="GGDEF"/>
    <property type="match status" value="1"/>
</dbReference>
<evidence type="ECO:0000313" key="5">
    <source>
        <dbReference type="Proteomes" id="UP000051679"/>
    </source>
</evidence>
<feature type="domain" description="GGDEF" evidence="3">
    <location>
        <begin position="255"/>
        <end position="391"/>
    </location>
</feature>
<organism evidence="4 5">
    <name type="scientific">Lacticaseibacillus sharpeae JCM 1186 = DSM 20505</name>
    <dbReference type="NCBI Taxonomy" id="1291052"/>
    <lineage>
        <taxon>Bacteria</taxon>
        <taxon>Bacillati</taxon>
        <taxon>Bacillota</taxon>
        <taxon>Bacilli</taxon>
        <taxon>Lactobacillales</taxon>
        <taxon>Lactobacillaceae</taxon>
        <taxon>Lacticaseibacillus</taxon>
    </lineage>
</organism>
<dbReference type="NCBIfam" id="TIGR00254">
    <property type="entry name" value="GGDEF"/>
    <property type="match status" value="1"/>
</dbReference>
<evidence type="ECO:0000259" key="2">
    <source>
        <dbReference type="PROSITE" id="PS50883"/>
    </source>
</evidence>
<evidence type="ECO:0000259" key="3">
    <source>
        <dbReference type="PROSITE" id="PS50887"/>
    </source>
</evidence>
<dbReference type="AlphaFoldDB" id="A0A0R1ZLE5"/>
<evidence type="ECO:0000313" key="4">
    <source>
        <dbReference type="EMBL" id="KRM55789.1"/>
    </source>
</evidence>
<dbReference type="RefSeq" id="WP_054679974.1">
    <property type="nucleotide sequence ID" value="NZ_AYYO01000012.1"/>
</dbReference>
<accession>A0A0R1ZLE5</accession>
<dbReference type="InterPro" id="IPR001633">
    <property type="entry name" value="EAL_dom"/>
</dbReference>
<dbReference type="Gene3D" id="3.30.70.270">
    <property type="match status" value="1"/>
</dbReference>
<keyword evidence="1" id="KW-0472">Membrane</keyword>
<dbReference type="SMART" id="SM00267">
    <property type="entry name" value="GGDEF"/>
    <property type="match status" value="1"/>
</dbReference>
<name>A0A0R1ZLE5_9LACO</name>
<evidence type="ECO:0000256" key="1">
    <source>
        <dbReference type="SAM" id="Phobius"/>
    </source>
</evidence>
<dbReference type="CDD" id="cd01949">
    <property type="entry name" value="GGDEF"/>
    <property type="match status" value="1"/>
</dbReference>
<feature type="transmembrane region" description="Helical" evidence="1">
    <location>
        <begin position="20"/>
        <end position="37"/>
    </location>
</feature>
<dbReference type="PROSITE" id="PS50883">
    <property type="entry name" value="EAL"/>
    <property type="match status" value="1"/>
</dbReference>
<sequence>MHILGMHIAMTMNLIMQPLSLWLAQIIVGVFFISGFIRHYQNIYHDAFLDENYAHRTLARLALMVLSIGVGFMLHMIGYMTINTGLMFHNLGLFLLVFTLLDADINLAELSARTAALLLVWLMHHSGHFDRPEFWLSIVLLAIGFVALRKWRRPIRAHLWASIAVFTYCAVIFWTLLPPFTIPEDAMWITIRGIIMFVAYGTMAAFLWHREHLLTIKREQLQKLADFDQLTNAKTYSLYQHDVTDMFEQTRAEGKPMSLTALDIDHFKQINDHYGHLAGNAVLIGVARTLNETLNKYGDSHQIYRTGGEEFNIAFPGQAPADVLPIITDCWNAVRKEHYQYEGFDIGVTLSMGLTQVCADDVTIDDTYKRADDNLYLSKRAGRDTITVEGETVQTRAQHDLIATYTYFTQGIMQVGPETATRYRNELLLRMFDHEHDRWILPDMFDISVATQINLLQKTIDMTDIGRMSINLTLAQFMDEAVARSLVDFSNNDAQLEELIVEITDVPDAAIMRQISAIYRAGGVHIFIDDVGSDNSYEVVRKLLPYVDGVKFAMQNLRKETSADSMRERITFWHQIATDKHIEFVLEGVENSNEVEYARDELGITLMQGYYYNKPGLPVM</sequence>
<keyword evidence="1" id="KW-0812">Transmembrane</keyword>
<feature type="transmembrane region" description="Helical" evidence="1">
    <location>
        <begin position="158"/>
        <end position="177"/>
    </location>
</feature>
<keyword evidence="5" id="KW-1185">Reference proteome</keyword>
<gene>
    <name evidence="4" type="ORF">FC18_GL000980</name>
</gene>
<dbReference type="Gene3D" id="3.20.20.450">
    <property type="entry name" value="EAL domain"/>
    <property type="match status" value="1"/>
</dbReference>
<feature type="domain" description="EAL" evidence="2">
    <location>
        <begin position="368"/>
        <end position="620"/>
    </location>
</feature>
<dbReference type="InterPro" id="IPR052155">
    <property type="entry name" value="Biofilm_reg_signaling"/>
</dbReference>
<reference evidence="4 5" key="1">
    <citation type="journal article" date="2015" name="Genome Announc.">
        <title>Expanding the biotechnology potential of lactobacilli through comparative genomics of 213 strains and associated genera.</title>
        <authorList>
            <person name="Sun Z."/>
            <person name="Harris H.M."/>
            <person name="McCann A."/>
            <person name="Guo C."/>
            <person name="Argimon S."/>
            <person name="Zhang W."/>
            <person name="Yang X."/>
            <person name="Jeffery I.B."/>
            <person name="Cooney J.C."/>
            <person name="Kagawa T.F."/>
            <person name="Liu W."/>
            <person name="Song Y."/>
            <person name="Salvetti E."/>
            <person name="Wrobel A."/>
            <person name="Rasinkangas P."/>
            <person name="Parkhill J."/>
            <person name="Rea M.C."/>
            <person name="O'Sullivan O."/>
            <person name="Ritari J."/>
            <person name="Douillard F.P."/>
            <person name="Paul Ross R."/>
            <person name="Yang R."/>
            <person name="Briner A.E."/>
            <person name="Felis G.E."/>
            <person name="de Vos W.M."/>
            <person name="Barrangou R."/>
            <person name="Klaenhammer T.R."/>
            <person name="Caufield P.W."/>
            <person name="Cui Y."/>
            <person name="Zhang H."/>
            <person name="O'Toole P.W."/>
        </authorList>
    </citation>
    <scope>NUCLEOTIDE SEQUENCE [LARGE SCALE GENOMIC DNA]</scope>
    <source>
        <strain evidence="4 5">DSM 20505</strain>
    </source>
</reference>
<dbReference type="STRING" id="1291052.FC18_GL000980"/>
<proteinExistence type="predicted"/>
<dbReference type="EMBL" id="AYYO01000012">
    <property type="protein sequence ID" value="KRM55789.1"/>
    <property type="molecule type" value="Genomic_DNA"/>
</dbReference>
<dbReference type="SMART" id="SM00052">
    <property type="entry name" value="EAL"/>
    <property type="match status" value="1"/>
</dbReference>
<feature type="transmembrane region" description="Helical" evidence="1">
    <location>
        <begin position="58"/>
        <end position="80"/>
    </location>
</feature>
<dbReference type="Proteomes" id="UP000051679">
    <property type="component" value="Unassembled WGS sequence"/>
</dbReference>
<dbReference type="Pfam" id="PF00990">
    <property type="entry name" value="GGDEF"/>
    <property type="match status" value="1"/>
</dbReference>
<dbReference type="PATRIC" id="fig|1291052.5.peg.993"/>
<dbReference type="InterPro" id="IPR000160">
    <property type="entry name" value="GGDEF_dom"/>
</dbReference>
<comment type="caution">
    <text evidence="4">The sequence shown here is derived from an EMBL/GenBank/DDBJ whole genome shotgun (WGS) entry which is preliminary data.</text>
</comment>
<protein>
    <submittedName>
        <fullName evidence="4">Signal transduction diguanylate cyclase</fullName>
    </submittedName>
</protein>
<dbReference type="InterPro" id="IPR043128">
    <property type="entry name" value="Rev_trsase/Diguanyl_cyclase"/>
</dbReference>
<dbReference type="InterPro" id="IPR029787">
    <property type="entry name" value="Nucleotide_cyclase"/>
</dbReference>
<feature type="transmembrane region" description="Helical" evidence="1">
    <location>
        <begin position="134"/>
        <end position="151"/>
    </location>
</feature>
<dbReference type="PANTHER" id="PTHR44757:SF2">
    <property type="entry name" value="BIOFILM ARCHITECTURE MAINTENANCE PROTEIN MBAA"/>
    <property type="match status" value="1"/>
</dbReference>